<dbReference type="AlphaFoldDB" id="A0A9D4S2L4"/>
<keyword evidence="2" id="KW-1185">Reference proteome</keyword>
<name>A0A9D4S2L4_DREPO</name>
<comment type="caution">
    <text evidence="1">The sequence shown here is derived from an EMBL/GenBank/DDBJ whole genome shotgun (WGS) entry which is preliminary data.</text>
</comment>
<dbReference type="Proteomes" id="UP000828390">
    <property type="component" value="Unassembled WGS sequence"/>
</dbReference>
<accession>A0A9D4S2L4</accession>
<organism evidence="1 2">
    <name type="scientific">Dreissena polymorpha</name>
    <name type="common">Zebra mussel</name>
    <name type="synonym">Mytilus polymorpha</name>
    <dbReference type="NCBI Taxonomy" id="45954"/>
    <lineage>
        <taxon>Eukaryota</taxon>
        <taxon>Metazoa</taxon>
        <taxon>Spiralia</taxon>
        <taxon>Lophotrochozoa</taxon>
        <taxon>Mollusca</taxon>
        <taxon>Bivalvia</taxon>
        <taxon>Autobranchia</taxon>
        <taxon>Heteroconchia</taxon>
        <taxon>Euheterodonta</taxon>
        <taxon>Imparidentia</taxon>
        <taxon>Neoheterodontei</taxon>
        <taxon>Myida</taxon>
        <taxon>Dreissenoidea</taxon>
        <taxon>Dreissenidae</taxon>
        <taxon>Dreissena</taxon>
    </lineage>
</organism>
<sequence>MEESIPPVASPGQLTGSLVCQSQSVEVQHQTIRAHNSPPGFGRLIDLLNFRADFAQLLYMIRNA</sequence>
<evidence type="ECO:0000313" key="2">
    <source>
        <dbReference type="Proteomes" id="UP000828390"/>
    </source>
</evidence>
<gene>
    <name evidence="1" type="ORF">DPMN_013558</name>
</gene>
<dbReference type="EMBL" id="JAIWYP010000001">
    <property type="protein sequence ID" value="KAH3889501.1"/>
    <property type="molecule type" value="Genomic_DNA"/>
</dbReference>
<proteinExistence type="predicted"/>
<protein>
    <submittedName>
        <fullName evidence="1">Uncharacterized protein</fullName>
    </submittedName>
</protein>
<reference evidence="1" key="1">
    <citation type="journal article" date="2019" name="bioRxiv">
        <title>The Genome of the Zebra Mussel, Dreissena polymorpha: A Resource for Invasive Species Research.</title>
        <authorList>
            <person name="McCartney M.A."/>
            <person name="Auch B."/>
            <person name="Kono T."/>
            <person name="Mallez S."/>
            <person name="Zhang Y."/>
            <person name="Obille A."/>
            <person name="Becker A."/>
            <person name="Abrahante J.E."/>
            <person name="Garbe J."/>
            <person name="Badalamenti J.P."/>
            <person name="Herman A."/>
            <person name="Mangelson H."/>
            <person name="Liachko I."/>
            <person name="Sullivan S."/>
            <person name="Sone E.D."/>
            <person name="Koren S."/>
            <person name="Silverstein K.A.T."/>
            <person name="Beckman K.B."/>
            <person name="Gohl D.M."/>
        </authorList>
    </citation>
    <scope>NUCLEOTIDE SEQUENCE</scope>
    <source>
        <strain evidence="1">Duluth1</strain>
        <tissue evidence="1">Whole animal</tissue>
    </source>
</reference>
<evidence type="ECO:0000313" key="1">
    <source>
        <dbReference type="EMBL" id="KAH3889501.1"/>
    </source>
</evidence>
<reference evidence="1" key="2">
    <citation type="submission" date="2020-11" db="EMBL/GenBank/DDBJ databases">
        <authorList>
            <person name="McCartney M.A."/>
            <person name="Auch B."/>
            <person name="Kono T."/>
            <person name="Mallez S."/>
            <person name="Becker A."/>
            <person name="Gohl D.M."/>
            <person name="Silverstein K.A.T."/>
            <person name="Koren S."/>
            <person name="Bechman K.B."/>
            <person name="Herman A."/>
            <person name="Abrahante J.E."/>
            <person name="Garbe J."/>
        </authorList>
    </citation>
    <scope>NUCLEOTIDE SEQUENCE</scope>
    <source>
        <strain evidence="1">Duluth1</strain>
        <tissue evidence="1">Whole animal</tissue>
    </source>
</reference>